<dbReference type="SMART" id="SM00587">
    <property type="entry name" value="CHK"/>
    <property type="match status" value="1"/>
</dbReference>
<evidence type="ECO:0000313" key="3">
    <source>
        <dbReference type="Proteomes" id="UP000075884"/>
    </source>
</evidence>
<proteinExistence type="predicted"/>
<dbReference type="InterPro" id="IPR011009">
    <property type="entry name" value="Kinase-like_dom_sf"/>
</dbReference>
<name>A0A1Y9H2E1_9DIPT</name>
<accession>A0A1Y9H2E1</accession>
<evidence type="ECO:0000313" key="2">
    <source>
        <dbReference type="EnsemblMetazoa" id="ADIR015825-PA"/>
    </source>
</evidence>
<dbReference type="VEuPathDB" id="VectorBase:ADIR015825"/>
<dbReference type="InterPro" id="IPR015897">
    <property type="entry name" value="CHK_kinase-like"/>
</dbReference>
<sequence>MPYNADELVAPPWLNDEFFVNVMRESNNDPTIELTSGCALRPGTNKGDHYASVIFRTTVSYRSKRFDGVKSENLIMKTKPETEGIKMDMLNDNKLFAMEIDMYSNTLPEMARLLKTVGEEYKYPKYVYGKLEPRAILILEDISDQGWVMSDYIGTLDDMKPIVKDIAMFHAASVMISSANPNFVAEHSESMAELFLQFDKMIVKGFGDLKQLTTLYSEFAHFAKPLEAFHHNVSTFLYALYEPSKTFQNVLLHGDFHYKNMLHKIDAEGRHTDTVLLDYQICSWASPAKDLYCLLDMIPTQEVKNRHRSELIYMYYQHYSDLLKRMGFAGKIPSLLELQIELLRHAGLELFNYAVFTPFRYMDNDALDIEAFLKGEIENPVLHDPEFKKLMHAELTRFLHQGTI</sequence>
<dbReference type="STRING" id="7168.A0A1Y9H2E1"/>
<dbReference type="AlphaFoldDB" id="A0A1Y9H2E1"/>
<keyword evidence="3" id="KW-1185">Reference proteome</keyword>
<dbReference type="Gene3D" id="3.90.1200.10">
    <property type="match status" value="1"/>
</dbReference>
<dbReference type="Pfam" id="PF02958">
    <property type="entry name" value="EcKL"/>
    <property type="match status" value="1"/>
</dbReference>
<dbReference type="InterPro" id="IPR004119">
    <property type="entry name" value="EcKL"/>
</dbReference>
<feature type="domain" description="CHK kinase-like" evidence="1">
    <location>
        <begin position="137"/>
        <end position="325"/>
    </location>
</feature>
<dbReference type="SUPFAM" id="SSF56112">
    <property type="entry name" value="Protein kinase-like (PK-like)"/>
    <property type="match status" value="1"/>
</dbReference>
<dbReference type="Proteomes" id="UP000075884">
    <property type="component" value="Unassembled WGS sequence"/>
</dbReference>
<reference evidence="3" key="1">
    <citation type="submission" date="2013-03" db="EMBL/GenBank/DDBJ databases">
        <title>The Genome Sequence of Anopheles dirus WRAIR2.</title>
        <authorList>
            <consortium name="The Broad Institute Genomics Platform"/>
            <person name="Neafsey D.E."/>
            <person name="Walton C."/>
            <person name="Walker B."/>
            <person name="Young S.K."/>
            <person name="Zeng Q."/>
            <person name="Gargeya S."/>
            <person name="Fitzgerald M."/>
            <person name="Haas B."/>
            <person name="Abouelleil A."/>
            <person name="Allen A.W."/>
            <person name="Alvarado L."/>
            <person name="Arachchi H.M."/>
            <person name="Berlin A.M."/>
            <person name="Chapman S.B."/>
            <person name="Gainer-Dewar J."/>
            <person name="Goldberg J."/>
            <person name="Griggs A."/>
            <person name="Gujja S."/>
            <person name="Hansen M."/>
            <person name="Howarth C."/>
            <person name="Imamovic A."/>
            <person name="Ireland A."/>
            <person name="Larimer J."/>
            <person name="McCowan C."/>
            <person name="Murphy C."/>
            <person name="Pearson M."/>
            <person name="Poon T.W."/>
            <person name="Priest M."/>
            <person name="Roberts A."/>
            <person name="Saif S."/>
            <person name="Shea T."/>
            <person name="Sisk P."/>
            <person name="Sykes S."/>
            <person name="Wortman J."/>
            <person name="Nusbaum C."/>
            <person name="Birren B."/>
        </authorList>
    </citation>
    <scope>NUCLEOTIDE SEQUENCE [LARGE SCALE GENOMIC DNA]</scope>
    <source>
        <strain evidence="3">WRAIR2</strain>
    </source>
</reference>
<reference evidence="2" key="2">
    <citation type="submission" date="2020-05" db="UniProtKB">
        <authorList>
            <consortium name="EnsemblMetazoa"/>
        </authorList>
    </citation>
    <scope>IDENTIFICATION</scope>
    <source>
        <strain evidence="2">WRAIR2</strain>
    </source>
</reference>
<dbReference type="EnsemblMetazoa" id="ADIR015825-RA">
    <property type="protein sequence ID" value="ADIR015825-PA"/>
    <property type="gene ID" value="ADIR015825"/>
</dbReference>
<organism evidence="2 3">
    <name type="scientific">Anopheles dirus</name>
    <dbReference type="NCBI Taxonomy" id="7168"/>
    <lineage>
        <taxon>Eukaryota</taxon>
        <taxon>Metazoa</taxon>
        <taxon>Ecdysozoa</taxon>
        <taxon>Arthropoda</taxon>
        <taxon>Hexapoda</taxon>
        <taxon>Insecta</taxon>
        <taxon>Pterygota</taxon>
        <taxon>Neoptera</taxon>
        <taxon>Endopterygota</taxon>
        <taxon>Diptera</taxon>
        <taxon>Nematocera</taxon>
        <taxon>Culicoidea</taxon>
        <taxon>Culicidae</taxon>
        <taxon>Anophelinae</taxon>
        <taxon>Anopheles</taxon>
    </lineage>
</organism>
<protein>
    <submittedName>
        <fullName evidence="2">CHK domain-containing protein</fullName>
    </submittedName>
</protein>
<dbReference type="PANTHER" id="PTHR11012:SF12">
    <property type="entry name" value="CHK KINASE-LIKE DOMAIN-CONTAINING PROTEIN-RELATED"/>
    <property type="match status" value="1"/>
</dbReference>
<dbReference type="PANTHER" id="PTHR11012">
    <property type="entry name" value="PROTEIN KINASE-LIKE DOMAIN-CONTAINING"/>
    <property type="match status" value="1"/>
</dbReference>
<evidence type="ECO:0000259" key="1">
    <source>
        <dbReference type="SMART" id="SM00587"/>
    </source>
</evidence>